<dbReference type="AlphaFoldDB" id="A0A2N6QFJ2"/>
<dbReference type="EMBL" id="PNGG01000004">
    <property type="protein sequence ID" value="PMC18344.1"/>
    <property type="molecule type" value="Genomic_DNA"/>
</dbReference>
<accession>A0A2N6QFJ2</accession>
<sequence length="93" mass="10491">MAKSSEFIKGKNLKPDSETTSSVASLSYEIEDFWNSEGKVSSVSDRIDYLKEQDKFPSNLEYKDSFEDKEHGVGAVVFKDKNTGKSIIGILRY</sequence>
<name>A0A2N6QFJ2_9STAP</name>
<comment type="caution">
    <text evidence="2">The sequence shown here is derived from an EMBL/GenBank/DDBJ whole genome shotgun (WGS) entry which is preliminary data.</text>
</comment>
<protein>
    <submittedName>
        <fullName evidence="2">Uncharacterized protein</fullName>
    </submittedName>
</protein>
<gene>
    <name evidence="2" type="ORF">CJ235_07890</name>
</gene>
<feature type="region of interest" description="Disordered" evidence="1">
    <location>
        <begin position="1"/>
        <end position="22"/>
    </location>
</feature>
<dbReference type="Proteomes" id="UP000235748">
    <property type="component" value="Unassembled WGS sequence"/>
</dbReference>
<evidence type="ECO:0000256" key="1">
    <source>
        <dbReference type="SAM" id="MobiDB-lite"/>
    </source>
</evidence>
<evidence type="ECO:0000313" key="3">
    <source>
        <dbReference type="Proteomes" id="UP000235748"/>
    </source>
</evidence>
<feature type="compositionally biased region" description="Basic and acidic residues" evidence="1">
    <location>
        <begin position="1"/>
        <end position="17"/>
    </location>
</feature>
<evidence type="ECO:0000313" key="2">
    <source>
        <dbReference type="EMBL" id="PMC18344.1"/>
    </source>
</evidence>
<organism evidence="2 3">
    <name type="scientific">Staphylococcus pettenkoferi</name>
    <dbReference type="NCBI Taxonomy" id="170573"/>
    <lineage>
        <taxon>Bacteria</taxon>
        <taxon>Bacillati</taxon>
        <taxon>Bacillota</taxon>
        <taxon>Bacilli</taxon>
        <taxon>Bacillales</taxon>
        <taxon>Staphylococcaceae</taxon>
        <taxon>Staphylococcus</taxon>
    </lineage>
</organism>
<dbReference type="RefSeq" id="WP_070503911.1">
    <property type="nucleotide sequence ID" value="NZ_JALCYA010000011.1"/>
</dbReference>
<proteinExistence type="predicted"/>
<reference evidence="2 3" key="1">
    <citation type="submission" date="2017-09" db="EMBL/GenBank/DDBJ databases">
        <title>Bacterial strain isolated from the female urinary microbiota.</title>
        <authorList>
            <person name="Thomas-White K."/>
            <person name="Kumar N."/>
            <person name="Forster S."/>
            <person name="Putonti C."/>
            <person name="Lawley T."/>
            <person name="Wolfe A.J."/>
        </authorList>
    </citation>
    <scope>NUCLEOTIDE SEQUENCE [LARGE SCALE GENOMIC DNA]</scope>
    <source>
        <strain evidence="2 3">UMB0834</strain>
    </source>
</reference>